<dbReference type="Proteomes" id="UP000240268">
    <property type="component" value="Segment"/>
</dbReference>
<name>A0A2K9V3U2_9CAUD</name>
<evidence type="ECO:0000313" key="2">
    <source>
        <dbReference type="Proteomes" id="UP000240268"/>
    </source>
</evidence>
<reference evidence="1 2" key="1">
    <citation type="submission" date="2017-12" db="EMBL/GenBank/DDBJ databases">
        <title>Phages infecting Faecalibacterium prausnitzii belong to novel viral genera that help decipher intestinal viromes.</title>
        <authorList>
            <person name="Petit M.-A."/>
            <person name="De Paepe M."/>
            <person name="Benevides L."/>
            <person name="Langella P."/>
        </authorList>
    </citation>
    <scope>NUCLEOTIDE SEQUENCE [LARGE SCALE GENOMIC DNA]</scope>
</reference>
<evidence type="ECO:0000313" key="1">
    <source>
        <dbReference type="EMBL" id="AUV56707.1"/>
    </source>
</evidence>
<dbReference type="GeneID" id="54987518"/>
<dbReference type="RefSeq" id="YP_009797109.1">
    <property type="nucleotide sequence ID" value="NC_047909.1"/>
</dbReference>
<dbReference type="KEGG" id="vg:54987518"/>
<protein>
    <submittedName>
        <fullName evidence="1">Uncharacterized protein</fullName>
    </submittedName>
</protein>
<keyword evidence="2" id="KW-1185">Reference proteome</keyword>
<sequence>MTVEYRTVRDAAEAWVREMNAIPQGMIEKLMGMNPDDWTEITKPAAGDTVYVYDLPDEVDSLEHCGTIKSYNEESDLYCIELYDGKLVSAEEDDFDVERDDVLPMWGTMWSFGDNVDDWWLEKNGGLQAMSNCGFRIYESEEFGYFFGIDGAGYDFYESHWEPLYKARGLQWHDPMAEEERQMLHKGYTKRSLGNKWVWCDKNGAAVKEVGFSVQNQR</sequence>
<proteinExistence type="predicted"/>
<organism evidence="1 2">
    <name type="scientific">Faecalibacterium phage FP_Brigit</name>
    <dbReference type="NCBI Taxonomy" id="2070181"/>
    <lineage>
        <taxon>Viruses</taxon>
        <taxon>Duplodnaviria</taxon>
        <taxon>Heunggongvirae</taxon>
        <taxon>Uroviricota</taxon>
        <taxon>Caudoviricetes</taxon>
        <taxon>Brigitvirus</taxon>
        <taxon>Brigitvirus brigit</taxon>
    </lineage>
</organism>
<accession>A0A2K9V3U2</accession>
<dbReference type="EMBL" id="MG711465">
    <property type="protein sequence ID" value="AUV56707.1"/>
    <property type="molecule type" value="Genomic_DNA"/>
</dbReference>